<dbReference type="PANTHER" id="PTHR39425">
    <property type="entry name" value="LIPOPROTEIN CYTOCHROME C"/>
    <property type="match status" value="1"/>
</dbReference>
<feature type="domain" description="Cytochrome c7-like" evidence="2">
    <location>
        <begin position="287"/>
        <end position="348"/>
    </location>
</feature>
<dbReference type="Proteomes" id="UP000178797">
    <property type="component" value="Unassembled WGS sequence"/>
</dbReference>
<accession>A0A1F7S080</accession>
<keyword evidence="1" id="KW-0812">Transmembrane</keyword>
<feature type="domain" description="Cytochrome c7-like" evidence="2">
    <location>
        <begin position="105"/>
        <end position="173"/>
    </location>
</feature>
<name>A0A1F7S080_9BACT</name>
<dbReference type="SUPFAM" id="SSF48695">
    <property type="entry name" value="Multiheme cytochromes"/>
    <property type="match status" value="1"/>
</dbReference>
<dbReference type="InterPro" id="IPR026352">
    <property type="entry name" value="Nanowire_3heme"/>
</dbReference>
<evidence type="ECO:0000313" key="3">
    <source>
        <dbReference type="EMBL" id="OGL47235.1"/>
    </source>
</evidence>
<dbReference type="CDD" id="cd08168">
    <property type="entry name" value="Cytochrom_C3"/>
    <property type="match status" value="2"/>
</dbReference>
<dbReference type="EMBL" id="MGDE01000050">
    <property type="protein sequence ID" value="OGL47235.1"/>
    <property type="molecule type" value="Genomic_DNA"/>
</dbReference>
<reference evidence="3 4" key="1">
    <citation type="journal article" date="2016" name="Nat. Commun.">
        <title>Thousands of microbial genomes shed light on interconnected biogeochemical processes in an aquifer system.</title>
        <authorList>
            <person name="Anantharaman K."/>
            <person name="Brown C.T."/>
            <person name="Hug L.A."/>
            <person name="Sharon I."/>
            <person name="Castelle C.J."/>
            <person name="Probst A.J."/>
            <person name="Thomas B.C."/>
            <person name="Singh A."/>
            <person name="Wilkins M.J."/>
            <person name="Karaoz U."/>
            <person name="Brodie E.L."/>
            <person name="Williams K.H."/>
            <person name="Hubbard S.S."/>
            <person name="Banfield J.F."/>
        </authorList>
    </citation>
    <scope>NUCLEOTIDE SEQUENCE [LARGE SCALE GENOMIC DNA]</scope>
</reference>
<organism evidence="3 4">
    <name type="scientific">Candidatus Schekmanbacteria bacterium RBG_16_38_10</name>
    <dbReference type="NCBI Taxonomy" id="1817879"/>
    <lineage>
        <taxon>Bacteria</taxon>
        <taxon>Candidatus Schekmaniibacteriota</taxon>
    </lineage>
</organism>
<feature type="transmembrane region" description="Helical" evidence="1">
    <location>
        <begin position="62"/>
        <end position="82"/>
    </location>
</feature>
<dbReference type="AlphaFoldDB" id="A0A1F7S080"/>
<sequence>MRKTHLQISSLPRIKVRDKLQQEVSPSTSSGQQWCHGEPIEPWIPYPPIKDFEGRQARNDELFQKIIFIILLIASVILFFGVNQTISAKVSHGGDIVYTKPVKSVIFSHKVHAEDKGLSCDMCHSGLFDAVALKVQKKSDFNMESLYKGKYCGACHNGQIAFASNTQCARCHTGVKGYSAYEKTKPEKIVTSGPEGLIIIGKGDSTVKFSHEKHTKSTMCGDCHSGMFPMNKGKARMTMEEIYQGEFCGMCHNGKEAFSYTNCSKCHKDIPVPKTDLIYTTKGVGHVKFSHDFHTEAFGCNECHKKLFVMRKGGSKMKMDAMYNGGFCGSCHNGNIASNVTDCGKCHKDM</sequence>
<comment type="caution">
    <text evidence="3">The sequence shown here is derived from an EMBL/GenBank/DDBJ whole genome shotgun (WGS) entry which is preliminary data.</text>
</comment>
<gene>
    <name evidence="3" type="ORF">A2W05_09555</name>
</gene>
<feature type="domain" description="Cytochrome c7-like" evidence="2">
    <location>
        <begin position="207"/>
        <end position="268"/>
    </location>
</feature>
<dbReference type="InterPro" id="IPR036280">
    <property type="entry name" value="Multihaem_cyt_sf"/>
</dbReference>
<dbReference type="PANTHER" id="PTHR39425:SF1">
    <property type="entry name" value="CYTOCHROME C7-LIKE DOMAIN-CONTAINING PROTEIN"/>
    <property type="match status" value="1"/>
</dbReference>
<dbReference type="Pfam" id="PF14522">
    <property type="entry name" value="Cytochrome_C7"/>
    <property type="match status" value="3"/>
</dbReference>
<proteinExistence type="predicted"/>
<keyword evidence="1" id="KW-0472">Membrane</keyword>
<evidence type="ECO:0000256" key="1">
    <source>
        <dbReference type="SAM" id="Phobius"/>
    </source>
</evidence>
<evidence type="ECO:0000313" key="4">
    <source>
        <dbReference type="Proteomes" id="UP000178797"/>
    </source>
</evidence>
<dbReference type="NCBIfam" id="TIGR04257">
    <property type="entry name" value="nanowire_3heme"/>
    <property type="match status" value="3"/>
</dbReference>
<keyword evidence="1" id="KW-1133">Transmembrane helix</keyword>
<evidence type="ECO:0000259" key="2">
    <source>
        <dbReference type="Pfam" id="PF14522"/>
    </source>
</evidence>
<protein>
    <recommendedName>
        <fullName evidence="2">Cytochrome c7-like domain-containing protein</fullName>
    </recommendedName>
</protein>
<dbReference type="InterPro" id="IPR029467">
    <property type="entry name" value="Cyt_c7-like"/>
</dbReference>
<dbReference type="Gene3D" id="3.90.10.10">
    <property type="entry name" value="Cytochrome C3"/>
    <property type="match status" value="3"/>
</dbReference>